<sequence>MLKLFLPKMEVQRQIEDVVRQDEQLKAVADKVPSGFEYPHQREMIRIRKVKLYSGQDVNQGKYAKQKNNQADDAAVSVGPGFAPCLAL</sequence>
<dbReference type="Proteomes" id="UP000054815">
    <property type="component" value="Unassembled WGS sequence"/>
</dbReference>
<dbReference type="AlphaFoldDB" id="A0A0V0XPW1"/>
<organism evidence="1 2">
    <name type="scientific">Trichinella pseudospiralis</name>
    <name type="common">Parasitic roundworm</name>
    <dbReference type="NCBI Taxonomy" id="6337"/>
    <lineage>
        <taxon>Eukaryota</taxon>
        <taxon>Metazoa</taxon>
        <taxon>Ecdysozoa</taxon>
        <taxon>Nematoda</taxon>
        <taxon>Enoplea</taxon>
        <taxon>Dorylaimia</taxon>
        <taxon>Trichinellida</taxon>
        <taxon>Trichinellidae</taxon>
        <taxon>Trichinella</taxon>
    </lineage>
</organism>
<protein>
    <submittedName>
        <fullName evidence="1">Uncharacterized protein</fullName>
    </submittedName>
</protein>
<comment type="caution">
    <text evidence="1">The sequence shown here is derived from an EMBL/GenBank/DDBJ whole genome shotgun (WGS) entry which is preliminary data.</text>
</comment>
<reference evidence="1 2" key="1">
    <citation type="submission" date="2015-01" db="EMBL/GenBank/DDBJ databases">
        <title>Evolution of Trichinella species and genotypes.</title>
        <authorList>
            <person name="Korhonen P.K."/>
            <person name="Edoardo P."/>
            <person name="Giuseppe L.R."/>
            <person name="Gasser R.B."/>
        </authorList>
    </citation>
    <scope>NUCLEOTIDE SEQUENCE [LARGE SCALE GENOMIC DNA]</scope>
    <source>
        <strain evidence="1">ISS141</strain>
    </source>
</reference>
<proteinExistence type="predicted"/>
<evidence type="ECO:0000313" key="2">
    <source>
        <dbReference type="Proteomes" id="UP000054815"/>
    </source>
</evidence>
<gene>
    <name evidence="1" type="ORF">T4E_2245</name>
</gene>
<name>A0A0V0XPW1_TRIPS</name>
<evidence type="ECO:0000313" key="1">
    <source>
        <dbReference type="EMBL" id="KRX90024.1"/>
    </source>
</evidence>
<dbReference type="EMBL" id="JYDU01000178">
    <property type="protein sequence ID" value="KRX90024.1"/>
    <property type="molecule type" value="Genomic_DNA"/>
</dbReference>
<accession>A0A0V0XPW1</accession>